<feature type="domain" description="TonB-dependent receptor-like beta-barrel" evidence="13">
    <location>
        <begin position="279"/>
        <end position="690"/>
    </location>
</feature>
<evidence type="ECO:0000256" key="4">
    <source>
        <dbReference type="ARBA" id="ARBA00022452"/>
    </source>
</evidence>
<evidence type="ECO:0000256" key="11">
    <source>
        <dbReference type="RuleBase" id="RU003357"/>
    </source>
</evidence>
<dbReference type="InterPro" id="IPR039426">
    <property type="entry name" value="TonB-dep_rcpt-like"/>
</dbReference>
<evidence type="ECO:0000259" key="14">
    <source>
        <dbReference type="Pfam" id="PF07715"/>
    </source>
</evidence>
<dbReference type="AlphaFoldDB" id="A0A6M4A6U2"/>
<evidence type="ECO:0000256" key="7">
    <source>
        <dbReference type="ARBA" id="ARBA00023136"/>
    </source>
</evidence>
<keyword evidence="7 10" id="KW-0472">Membrane</keyword>
<keyword evidence="3 10" id="KW-0813">Transport</keyword>
<keyword evidence="16" id="KW-1185">Reference proteome</keyword>
<keyword evidence="8 15" id="KW-0675">Receptor</keyword>
<evidence type="ECO:0000313" key="15">
    <source>
        <dbReference type="EMBL" id="QJQ06981.1"/>
    </source>
</evidence>
<dbReference type="OrthoDB" id="8530571at2"/>
<name>A0A6M4A6U2_9BURK</name>
<dbReference type="Proteomes" id="UP000274350">
    <property type="component" value="Chromosome"/>
</dbReference>
<evidence type="ECO:0000256" key="9">
    <source>
        <dbReference type="ARBA" id="ARBA00023237"/>
    </source>
</evidence>
<sequence length="728" mass="81468">MPHSLRVLAPALALYSAISLLPLTTLAAELTAEPPVPASVEVKGRNTSTDERQYATASKSVVNREEITRYGDSTLSEVLKRIPGITIAISSARGSEVQMRGLGNGYTQILLNGEPTPNGFSIDSIAPELIERIEVMRTPTAEFSTQAIAGAINIILKKSILTGQREMKLGLAETRQQLSPNVSLQLSDRNGNLSYAIAGTIQRKLHPNTEILDETGFDQTGKLNLQRHTVMEQRMTRDEINLAPRLIWKLAESDTLTSQSFISSGHINDIKDRQESSALNTPSEFPVNHSQWNAYTNTLRSDLNWVRKLDDGAKLDSKFGVNLSHRDTDFDFLGYDQARQLIGRHQVNSQIQDQSVTLSGKYSAPFMEQHALVLGWDGSLIQRAENRVERMSDALGSTTANSNEDYRSSVKRLALFAQDEWDISRLWSASLGLRWEGLQSSTSGNVLTRVDNRSSVFSPLLQTIWKLSEVENQQQQIRLALTRSYKAPTTTKLIPRRYTSDNNNSAINPDTQGNPYLRPELAWGLDAAFEQYFGNGGLFSASAYLRQIDDVILDRLTLENGTWISTPANSGQAHIRGIELELKFPLQSWLATAPAIDLRANLNRNWSKVDSVAGPDNRLDQQVPLSANLAIDYKPNQQLSMGSTLSYKRGGYIRSSYAQRGYTGNHRELDCYLAWNMEKQTQLRLILANLLPQELFSIDNYQDQQTHRSLSTTVPGYRTLRLLLEHKF</sequence>
<evidence type="ECO:0000256" key="3">
    <source>
        <dbReference type="ARBA" id="ARBA00022448"/>
    </source>
</evidence>
<feature type="signal peptide" evidence="12">
    <location>
        <begin position="1"/>
        <end position="27"/>
    </location>
</feature>
<dbReference type="KEGG" id="upi:EJG51_015350"/>
<evidence type="ECO:0000256" key="5">
    <source>
        <dbReference type="ARBA" id="ARBA00022692"/>
    </source>
</evidence>
<evidence type="ECO:0000256" key="8">
    <source>
        <dbReference type="ARBA" id="ARBA00023170"/>
    </source>
</evidence>
<dbReference type="InterPro" id="IPR037066">
    <property type="entry name" value="Plug_dom_sf"/>
</dbReference>
<dbReference type="Pfam" id="PF00593">
    <property type="entry name" value="TonB_dep_Rec_b-barrel"/>
    <property type="match status" value="1"/>
</dbReference>
<dbReference type="CDD" id="cd01347">
    <property type="entry name" value="ligand_gated_channel"/>
    <property type="match status" value="1"/>
</dbReference>
<comment type="similarity">
    <text evidence="2 10 11">Belongs to the TonB-dependent receptor family.</text>
</comment>
<dbReference type="InterPro" id="IPR000531">
    <property type="entry name" value="Beta-barrel_TonB"/>
</dbReference>
<keyword evidence="4 10" id="KW-1134">Transmembrane beta strand</keyword>
<keyword evidence="6 11" id="KW-0798">TonB box</keyword>
<accession>A0A6M4A6U2</accession>
<keyword evidence="5 10" id="KW-0812">Transmembrane</keyword>
<comment type="subcellular location">
    <subcellularLocation>
        <location evidence="1 10">Cell outer membrane</location>
        <topology evidence="1 10">Multi-pass membrane protein</topology>
    </subcellularLocation>
</comment>
<dbReference type="PANTHER" id="PTHR40980">
    <property type="entry name" value="PLUG DOMAIN-CONTAINING PROTEIN"/>
    <property type="match status" value="1"/>
</dbReference>
<proteinExistence type="inferred from homology"/>
<keyword evidence="9 10" id="KW-0998">Cell outer membrane</keyword>
<keyword evidence="12" id="KW-0732">Signal</keyword>
<evidence type="ECO:0000313" key="16">
    <source>
        <dbReference type="Proteomes" id="UP000274350"/>
    </source>
</evidence>
<organism evidence="15 16">
    <name type="scientific">Undibacterium piscinae</name>
    <dbReference type="NCBI Taxonomy" id="2495591"/>
    <lineage>
        <taxon>Bacteria</taxon>
        <taxon>Pseudomonadati</taxon>
        <taxon>Pseudomonadota</taxon>
        <taxon>Betaproteobacteria</taxon>
        <taxon>Burkholderiales</taxon>
        <taxon>Oxalobacteraceae</taxon>
        <taxon>Undibacterium</taxon>
    </lineage>
</organism>
<dbReference type="InterPro" id="IPR012910">
    <property type="entry name" value="Plug_dom"/>
</dbReference>
<dbReference type="GO" id="GO:0009279">
    <property type="term" value="C:cell outer membrane"/>
    <property type="evidence" value="ECO:0007669"/>
    <property type="project" value="UniProtKB-SubCell"/>
</dbReference>
<dbReference type="InterPro" id="IPR036942">
    <property type="entry name" value="Beta-barrel_TonB_sf"/>
</dbReference>
<protein>
    <submittedName>
        <fullName evidence="15">TonB-dependent receptor</fullName>
    </submittedName>
</protein>
<evidence type="ECO:0000259" key="13">
    <source>
        <dbReference type="Pfam" id="PF00593"/>
    </source>
</evidence>
<dbReference type="Gene3D" id="2.170.130.10">
    <property type="entry name" value="TonB-dependent receptor, plug domain"/>
    <property type="match status" value="1"/>
</dbReference>
<dbReference type="EMBL" id="CP051152">
    <property type="protein sequence ID" value="QJQ06981.1"/>
    <property type="molecule type" value="Genomic_DNA"/>
</dbReference>
<dbReference type="Gene3D" id="2.40.170.20">
    <property type="entry name" value="TonB-dependent receptor, beta-barrel domain"/>
    <property type="match status" value="1"/>
</dbReference>
<feature type="domain" description="TonB-dependent receptor plug" evidence="14">
    <location>
        <begin position="55"/>
        <end position="151"/>
    </location>
</feature>
<dbReference type="PROSITE" id="PS52016">
    <property type="entry name" value="TONB_DEPENDENT_REC_3"/>
    <property type="match status" value="1"/>
</dbReference>
<evidence type="ECO:0000256" key="12">
    <source>
        <dbReference type="SAM" id="SignalP"/>
    </source>
</evidence>
<gene>
    <name evidence="15" type="ORF">EJG51_015350</name>
</gene>
<dbReference type="PANTHER" id="PTHR40980:SF4">
    <property type="entry name" value="TONB-DEPENDENT RECEPTOR-LIKE BETA-BARREL DOMAIN-CONTAINING PROTEIN"/>
    <property type="match status" value="1"/>
</dbReference>
<feature type="chain" id="PRO_5026760084" evidence="12">
    <location>
        <begin position="28"/>
        <end position="728"/>
    </location>
</feature>
<evidence type="ECO:0000256" key="2">
    <source>
        <dbReference type="ARBA" id="ARBA00009810"/>
    </source>
</evidence>
<evidence type="ECO:0000256" key="6">
    <source>
        <dbReference type="ARBA" id="ARBA00023077"/>
    </source>
</evidence>
<reference evidence="15 16" key="1">
    <citation type="journal article" date="2019" name="Int. J. Syst. Evol. Microbiol.">
        <title>Undibacterium piscinae sp. nov., isolated from Korean shiner intestine.</title>
        <authorList>
            <person name="Lee S.Y."/>
            <person name="Kang W."/>
            <person name="Kim P.S."/>
            <person name="Kim H.S."/>
            <person name="Sung H."/>
            <person name="Shin N.R."/>
            <person name="Whon T.W."/>
            <person name="Yun J.H."/>
            <person name="Lee J.Y."/>
            <person name="Lee J.Y."/>
            <person name="Jung M.J."/>
            <person name="Jeong Y.S."/>
            <person name="Tak E.J."/>
            <person name="Han J.E."/>
            <person name="Hyun D.W."/>
            <person name="Kang M.S."/>
            <person name="Lee K.E."/>
            <person name="Lee B.H."/>
            <person name="Bae J.W."/>
        </authorList>
    </citation>
    <scope>NUCLEOTIDE SEQUENCE [LARGE SCALE GENOMIC DNA]</scope>
    <source>
        <strain evidence="15 16">S11R28</strain>
    </source>
</reference>
<dbReference type="Pfam" id="PF07715">
    <property type="entry name" value="Plug"/>
    <property type="match status" value="1"/>
</dbReference>
<dbReference type="SUPFAM" id="SSF56935">
    <property type="entry name" value="Porins"/>
    <property type="match status" value="1"/>
</dbReference>
<evidence type="ECO:0000256" key="1">
    <source>
        <dbReference type="ARBA" id="ARBA00004571"/>
    </source>
</evidence>
<evidence type="ECO:0000256" key="10">
    <source>
        <dbReference type="PROSITE-ProRule" id="PRU01360"/>
    </source>
</evidence>